<dbReference type="SUPFAM" id="SSF53756">
    <property type="entry name" value="UDP-Glycosyltransferase/glycogen phosphorylase"/>
    <property type="match status" value="1"/>
</dbReference>
<dbReference type="PANTHER" id="PTHR45947:SF3">
    <property type="entry name" value="SULFOQUINOVOSYL TRANSFERASE SQD2"/>
    <property type="match status" value="1"/>
</dbReference>
<dbReference type="InterPro" id="IPR001296">
    <property type="entry name" value="Glyco_trans_1"/>
</dbReference>
<proteinExistence type="predicted"/>
<dbReference type="PANTHER" id="PTHR45947">
    <property type="entry name" value="SULFOQUINOVOSYL TRANSFERASE SQD2"/>
    <property type="match status" value="1"/>
</dbReference>
<evidence type="ECO:0000313" key="3">
    <source>
        <dbReference type="EMBL" id="MPM89144.1"/>
    </source>
</evidence>
<dbReference type="EMBL" id="VSSQ01036628">
    <property type="protein sequence ID" value="MPM89144.1"/>
    <property type="molecule type" value="Genomic_DNA"/>
</dbReference>
<evidence type="ECO:0000256" key="1">
    <source>
        <dbReference type="SAM" id="MobiDB-lite"/>
    </source>
</evidence>
<organism evidence="3">
    <name type="scientific">bioreactor metagenome</name>
    <dbReference type="NCBI Taxonomy" id="1076179"/>
    <lineage>
        <taxon>unclassified sequences</taxon>
        <taxon>metagenomes</taxon>
        <taxon>ecological metagenomes</taxon>
    </lineage>
</organism>
<comment type="caution">
    <text evidence="3">The sequence shown here is derived from an EMBL/GenBank/DDBJ whole genome shotgun (WGS) entry which is preliminary data.</text>
</comment>
<accession>A0A645DI23</accession>
<dbReference type="EC" id="2.4.1.250" evidence="3"/>
<keyword evidence="3" id="KW-0328">Glycosyltransferase</keyword>
<name>A0A645DI23_9ZZZZ</name>
<evidence type="ECO:0000259" key="2">
    <source>
        <dbReference type="Pfam" id="PF00534"/>
    </source>
</evidence>
<dbReference type="InterPro" id="IPR050194">
    <property type="entry name" value="Glycosyltransferase_grp1"/>
</dbReference>
<dbReference type="AlphaFoldDB" id="A0A645DI23"/>
<gene>
    <name evidence="3" type="primary">mshA_105</name>
    <name evidence="3" type="ORF">SDC9_136252</name>
</gene>
<dbReference type="CDD" id="cd03801">
    <property type="entry name" value="GT4_PimA-like"/>
    <property type="match status" value="1"/>
</dbReference>
<dbReference type="Gene3D" id="3.40.50.2000">
    <property type="entry name" value="Glycogen Phosphorylase B"/>
    <property type="match status" value="1"/>
</dbReference>
<dbReference type="GO" id="GO:0102710">
    <property type="term" value="F:D-inositol-3-phosphate glycosyltransferase activity"/>
    <property type="evidence" value="ECO:0007669"/>
    <property type="project" value="UniProtKB-EC"/>
</dbReference>
<dbReference type="Pfam" id="PF00534">
    <property type="entry name" value="Glycos_transf_1"/>
    <property type="match status" value="1"/>
</dbReference>
<feature type="region of interest" description="Disordered" evidence="1">
    <location>
        <begin position="208"/>
        <end position="229"/>
    </location>
</feature>
<reference evidence="3" key="1">
    <citation type="submission" date="2019-08" db="EMBL/GenBank/DDBJ databases">
        <authorList>
            <person name="Kucharzyk K."/>
            <person name="Murdoch R.W."/>
            <person name="Higgins S."/>
            <person name="Loffler F."/>
        </authorList>
    </citation>
    <scope>NUCLEOTIDE SEQUENCE</scope>
</reference>
<sequence>MPNGVTPRTADPSAAERVKRLLGLLDEPMLLFVGQINWKKNILRVLEASALLRREGRSFRLVLAGKGPDEEAVMSKIKELGLEDVCALPGHITDAADLDALYSCSSLFVFPSLYDNAPMVVREAAVMGLPSVMVRGSDAAVVVREGENGFLCDDSAEDLARVIAGALEKPEETKIIGERARRDIPVFWENLMPQVIEAYEEILENYQGRTRRKPSRPANAYSIWDSEDE</sequence>
<keyword evidence="3" id="KW-0808">Transferase</keyword>
<feature type="domain" description="Glycosyl transferase family 1" evidence="2">
    <location>
        <begin position="26"/>
        <end position="182"/>
    </location>
</feature>
<protein>
    <submittedName>
        <fullName evidence="3">D-inositol-3-phosphate glycosyltransferase</fullName>
        <ecNumber evidence="3">2.4.1.250</ecNumber>
    </submittedName>
</protein>